<dbReference type="EMBL" id="JAINUG010000065">
    <property type="protein sequence ID" value="KAJ8402166.1"/>
    <property type="molecule type" value="Genomic_DNA"/>
</dbReference>
<dbReference type="PANTHER" id="PTHR24388:SF54">
    <property type="entry name" value="PROTEIN ESCARGOT"/>
    <property type="match status" value="1"/>
</dbReference>
<evidence type="ECO:0000256" key="3">
    <source>
        <dbReference type="ARBA" id="ARBA00022737"/>
    </source>
</evidence>
<dbReference type="Pfam" id="PF13912">
    <property type="entry name" value="zf-C2H2_6"/>
    <property type="match status" value="1"/>
</dbReference>
<evidence type="ECO:0000256" key="6">
    <source>
        <dbReference type="ARBA" id="ARBA00023242"/>
    </source>
</evidence>
<dbReference type="GO" id="GO:0000978">
    <property type="term" value="F:RNA polymerase II cis-regulatory region sequence-specific DNA binding"/>
    <property type="evidence" value="ECO:0007669"/>
    <property type="project" value="TreeGrafter"/>
</dbReference>
<comment type="caution">
    <text evidence="10">The sequence shown here is derived from an EMBL/GenBank/DDBJ whole genome shotgun (WGS) entry which is preliminary data.</text>
</comment>
<evidence type="ECO:0000256" key="5">
    <source>
        <dbReference type="ARBA" id="ARBA00022833"/>
    </source>
</evidence>
<keyword evidence="3" id="KW-0677">Repeat</keyword>
<evidence type="ECO:0000259" key="9">
    <source>
        <dbReference type="PROSITE" id="PS50157"/>
    </source>
</evidence>
<evidence type="ECO:0000256" key="7">
    <source>
        <dbReference type="PROSITE-ProRule" id="PRU00042"/>
    </source>
</evidence>
<dbReference type="InterPro" id="IPR013087">
    <property type="entry name" value="Znf_C2H2_type"/>
</dbReference>
<protein>
    <recommendedName>
        <fullName evidence="9">C2H2-type domain-containing protein</fullName>
    </recommendedName>
</protein>
<dbReference type="PANTHER" id="PTHR24388">
    <property type="entry name" value="ZINC FINGER PROTEIN"/>
    <property type="match status" value="1"/>
</dbReference>
<evidence type="ECO:0000256" key="1">
    <source>
        <dbReference type="ARBA" id="ARBA00004123"/>
    </source>
</evidence>
<evidence type="ECO:0000313" key="11">
    <source>
        <dbReference type="Proteomes" id="UP001221898"/>
    </source>
</evidence>
<keyword evidence="2" id="KW-0479">Metal-binding</keyword>
<dbReference type="SUPFAM" id="SSF57667">
    <property type="entry name" value="beta-beta-alpha zinc fingers"/>
    <property type="match status" value="2"/>
</dbReference>
<feature type="compositionally biased region" description="Polar residues" evidence="8">
    <location>
        <begin position="428"/>
        <end position="440"/>
    </location>
</feature>
<keyword evidence="11" id="KW-1185">Reference proteome</keyword>
<dbReference type="Pfam" id="PF00096">
    <property type="entry name" value="zf-C2H2"/>
    <property type="match status" value="1"/>
</dbReference>
<dbReference type="GO" id="GO:0008270">
    <property type="term" value="F:zinc ion binding"/>
    <property type="evidence" value="ECO:0007669"/>
    <property type="project" value="UniProtKB-KW"/>
</dbReference>
<evidence type="ECO:0000256" key="8">
    <source>
        <dbReference type="SAM" id="MobiDB-lite"/>
    </source>
</evidence>
<feature type="region of interest" description="Disordered" evidence="8">
    <location>
        <begin position="367"/>
        <end position="472"/>
    </location>
</feature>
<keyword evidence="4 7" id="KW-0863">Zinc-finger</keyword>
<keyword evidence="6" id="KW-0539">Nucleus</keyword>
<dbReference type="GO" id="GO:0000981">
    <property type="term" value="F:DNA-binding transcription factor activity, RNA polymerase II-specific"/>
    <property type="evidence" value="ECO:0007669"/>
    <property type="project" value="TreeGrafter"/>
</dbReference>
<keyword evidence="5" id="KW-0862">Zinc</keyword>
<evidence type="ECO:0000256" key="4">
    <source>
        <dbReference type="ARBA" id="ARBA00022771"/>
    </source>
</evidence>
<sequence length="599" mass="64620">MAQQQGTLSAGQVLEKDNFDSSELHLHPLPTNEELPVNEVISINTLTPPVPSLTILKPEQLVMAESERAREHGVLISDTSSDPTIKAVNEDPLWVSVAVSTQSARIQSHECSLCDKMFGTASALNKHLLSHQQERPHVCPICQRAFKRHDHLNGHMLTHQKRKPFPCLEPGCQKSYCDSYALKRHCASQHRFFLVPPPPVSAQVHSATGTWGDFSPCLGGQGGHNDYHSIFFSPPKPVSKPQHKCSGYAGLAGFASYPGFASTSSLGASGFQESAAPQASSLLVLDSWDQRESKGLCGEAAGEPHASQLLSITPQWVSSPEREVSTVSAVQSPGSRMGGLGPHYWGSGLDFPASEFNALEEMLSLQSTKETLSSGGAPHPETSTTSTMRRPTIIIKQKLRQANPRGRARQQPWPDSFASLKTPVGTPKSANNSTISQPSPARTPNPPGQGGTEVWKKRGEKGEEDMGQWQEAPEVSYSVELSPLVIPVSVPVSERTDVAPGDIDGEPAINPAPLAAKRPQGSTGALKRAHRFELLTTLFIPPPTPLQQSPGSVFEEGVVGGQWCRAAGGYPSQLRSPMYLADHLLNPSFQPLHTPPRPC</sequence>
<dbReference type="Proteomes" id="UP001221898">
    <property type="component" value="Unassembled WGS sequence"/>
</dbReference>
<evidence type="ECO:0000313" key="10">
    <source>
        <dbReference type="EMBL" id="KAJ8402166.1"/>
    </source>
</evidence>
<feature type="domain" description="C2H2-type" evidence="9">
    <location>
        <begin position="109"/>
        <end position="136"/>
    </location>
</feature>
<dbReference type="SMART" id="SM00355">
    <property type="entry name" value="ZnF_C2H2"/>
    <property type="match status" value="3"/>
</dbReference>
<dbReference type="GO" id="GO:0005634">
    <property type="term" value="C:nucleus"/>
    <property type="evidence" value="ECO:0007669"/>
    <property type="project" value="UniProtKB-SubCell"/>
</dbReference>
<dbReference type="InterPro" id="IPR036236">
    <property type="entry name" value="Znf_C2H2_sf"/>
</dbReference>
<proteinExistence type="predicted"/>
<accession>A0AAD7SGJ6</accession>
<evidence type="ECO:0000256" key="2">
    <source>
        <dbReference type="ARBA" id="ARBA00022723"/>
    </source>
</evidence>
<dbReference type="PROSITE" id="PS50157">
    <property type="entry name" value="ZINC_FINGER_C2H2_2"/>
    <property type="match status" value="2"/>
</dbReference>
<dbReference type="AlphaFoldDB" id="A0AAD7SGJ6"/>
<comment type="subcellular location">
    <subcellularLocation>
        <location evidence="1">Nucleus</location>
    </subcellularLocation>
</comment>
<dbReference type="PROSITE" id="PS00028">
    <property type="entry name" value="ZINC_FINGER_C2H2_1"/>
    <property type="match status" value="3"/>
</dbReference>
<dbReference type="Gene3D" id="3.30.160.60">
    <property type="entry name" value="Classic Zinc Finger"/>
    <property type="match status" value="3"/>
</dbReference>
<gene>
    <name evidence="10" type="ORF">AAFF_G00370310</name>
</gene>
<organism evidence="10 11">
    <name type="scientific">Aldrovandia affinis</name>
    <dbReference type="NCBI Taxonomy" id="143900"/>
    <lineage>
        <taxon>Eukaryota</taxon>
        <taxon>Metazoa</taxon>
        <taxon>Chordata</taxon>
        <taxon>Craniata</taxon>
        <taxon>Vertebrata</taxon>
        <taxon>Euteleostomi</taxon>
        <taxon>Actinopterygii</taxon>
        <taxon>Neopterygii</taxon>
        <taxon>Teleostei</taxon>
        <taxon>Notacanthiformes</taxon>
        <taxon>Halosauridae</taxon>
        <taxon>Aldrovandia</taxon>
    </lineage>
</organism>
<reference evidence="10" key="1">
    <citation type="journal article" date="2023" name="Science">
        <title>Genome structures resolve the early diversification of teleost fishes.</title>
        <authorList>
            <person name="Parey E."/>
            <person name="Louis A."/>
            <person name="Montfort J."/>
            <person name="Bouchez O."/>
            <person name="Roques C."/>
            <person name="Iampietro C."/>
            <person name="Lluch J."/>
            <person name="Castinel A."/>
            <person name="Donnadieu C."/>
            <person name="Desvignes T."/>
            <person name="Floi Bucao C."/>
            <person name="Jouanno E."/>
            <person name="Wen M."/>
            <person name="Mejri S."/>
            <person name="Dirks R."/>
            <person name="Jansen H."/>
            <person name="Henkel C."/>
            <person name="Chen W.J."/>
            <person name="Zahm M."/>
            <person name="Cabau C."/>
            <person name="Klopp C."/>
            <person name="Thompson A.W."/>
            <person name="Robinson-Rechavi M."/>
            <person name="Braasch I."/>
            <person name="Lecointre G."/>
            <person name="Bobe J."/>
            <person name="Postlethwait J.H."/>
            <person name="Berthelot C."/>
            <person name="Roest Crollius H."/>
            <person name="Guiguen Y."/>
        </authorList>
    </citation>
    <scope>NUCLEOTIDE SEQUENCE</scope>
    <source>
        <strain evidence="10">NC1722</strain>
    </source>
</reference>
<dbReference type="InterPro" id="IPR050527">
    <property type="entry name" value="Snail/Krueppel_Znf"/>
</dbReference>
<name>A0AAD7SGJ6_9TELE</name>
<feature type="domain" description="C2H2-type" evidence="9">
    <location>
        <begin position="137"/>
        <end position="164"/>
    </location>
</feature>
<dbReference type="FunFam" id="3.30.160.60:FF:000656">
    <property type="entry name" value="Zinc finger protein 541"/>
    <property type="match status" value="1"/>
</dbReference>